<dbReference type="Pfam" id="PF00381">
    <property type="entry name" value="PTS-HPr"/>
    <property type="match status" value="1"/>
</dbReference>
<dbReference type="InterPro" id="IPR035895">
    <property type="entry name" value="HPr-like_sf"/>
</dbReference>
<organism evidence="1 2">
    <name type="scientific">Paenibacillus naphthalenovorans</name>
    <dbReference type="NCBI Taxonomy" id="162209"/>
    <lineage>
        <taxon>Bacteria</taxon>
        <taxon>Bacillati</taxon>
        <taxon>Bacillota</taxon>
        <taxon>Bacilli</taxon>
        <taxon>Bacillales</taxon>
        <taxon>Paenibacillaceae</taxon>
        <taxon>Paenibacillus</taxon>
    </lineage>
</organism>
<dbReference type="InterPro" id="IPR000032">
    <property type="entry name" value="HPr-like"/>
</dbReference>
<dbReference type="OrthoDB" id="2879525at2"/>
<accession>A0A0U2UF99</accession>
<dbReference type="EMBL" id="CP013652">
    <property type="protein sequence ID" value="ALS20577.1"/>
    <property type="molecule type" value="Genomic_DNA"/>
</dbReference>
<proteinExistence type="predicted"/>
<dbReference type="RefSeq" id="WP_054819275.1">
    <property type="nucleotide sequence ID" value="NZ_BJCS01000008.1"/>
</dbReference>
<evidence type="ECO:0000313" key="1">
    <source>
        <dbReference type="EMBL" id="ALS20577.1"/>
    </source>
</evidence>
<keyword evidence="2" id="KW-1185">Reference proteome</keyword>
<dbReference type="STRING" id="162209.IJ22_01850"/>
<reference evidence="1 2" key="2">
    <citation type="journal article" date="2016" name="Genome Announc.">
        <title>Complete Genome Sequences of Two Interactive Moderate Thermophiles, Paenibacillus napthalenovorans 32O-Y and Paenibacillus sp. 32O-W.</title>
        <authorList>
            <person name="Butler R.R.III."/>
            <person name="Wang J."/>
            <person name="Stark B.C."/>
            <person name="Pombert J.F."/>
        </authorList>
    </citation>
    <scope>NUCLEOTIDE SEQUENCE [LARGE SCALE GENOMIC DNA]</scope>
    <source>
        <strain evidence="1 2">32O-Y</strain>
    </source>
</reference>
<dbReference type="Proteomes" id="UP000061660">
    <property type="component" value="Chromosome"/>
</dbReference>
<dbReference type="PATRIC" id="fig|162209.4.peg.189"/>
<name>A0A0U2UF99_9BACL</name>
<protein>
    <submittedName>
        <fullName evidence="1">Phosphocarrier HPr-like protein</fullName>
    </submittedName>
</protein>
<dbReference type="KEGG" id="pnp:IJ22_01850"/>
<reference evidence="2" key="1">
    <citation type="submission" date="2015-12" db="EMBL/GenBank/DDBJ databases">
        <title>Complete genome sequences of two moderately thermophilic Paenibacillus species.</title>
        <authorList>
            <person name="Butler R.III."/>
            <person name="Wang J."/>
            <person name="Stark B.C."/>
            <person name="Pombert J.-F."/>
        </authorList>
    </citation>
    <scope>NUCLEOTIDE SEQUENCE [LARGE SCALE GENOMIC DNA]</scope>
    <source>
        <strain evidence="2">32O-Y</strain>
    </source>
</reference>
<dbReference type="Gene3D" id="3.30.1340.10">
    <property type="entry name" value="HPr-like"/>
    <property type="match status" value="1"/>
</dbReference>
<evidence type="ECO:0000313" key="2">
    <source>
        <dbReference type="Proteomes" id="UP000061660"/>
    </source>
</evidence>
<dbReference type="SUPFAM" id="SSF55594">
    <property type="entry name" value="HPr-like"/>
    <property type="match status" value="1"/>
</dbReference>
<sequence>MATHTETIVRIVQAANQFKSSIVLKYNNKFVDAKSLLGLYTTLTDSGEHELHVHGPDEEEAKAAMLEVLGEHGLRVKLVE</sequence>
<gene>
    <name evidence="1" type="ORF">IJ22_01850</name>
</gene>
<dbReference type="AlphaFoldDB" id="A0A0U2UF99"/>